<dbReference type="EMBL" id="UYRR01031256">
    <property type="protein sequence ID" value="VDK48232.1"/>
    <property type="molecule type" value="Genomic_DNA"/>
</dbReference>
<dbReference type="Gene3D" id="2.130.10.10">
    <property type="entry name" value="YVTN repeat-like/Quinoprotein amine dehydrogenase"/>
    <property type="match status" value="2"/>
</dbReference>
<sequence length="386" mass="42554">MTSDCLFIWSSPLQTKQSWYVNNVSMCGVRGVIASLTDGYQAKLVSVDTGTGKTAAKWNQMSSTTIVSMDYSHTKQVSFAFDKDGGIWQLDLRSNDICQNRSSMFPNESAENCVHYGTISNDGHSIAIALTFANEPTKATNKKKKKRQGGGDQSSDSDVESVEPFTHSVQLWDARNMASCLHSYNQIHNDDIQSLTFSSDQPHLLASGGADGLVNVFDSRIVNEDDALQSTIPMESSVNRVGFLSSNRAFAITDDNCFSLLRINSADDIDVISRKKQPFNGKFIVDILDCDQSDCFYVMESSGEGHATVHMVTNNGSEISVVREYSVHKDLVRCVDYDLNQRLMVSGGDDARIVGCELLPPNTDLFVAKSKPKMKGSSLKRKPYAR</sequence>
<keyword evidence="7" id="KW-1185">Reference proteome</keyword>
<feature type="region of interest" description="Disordered" evidence="5">
    <location>
        <begin position="137"/>
        <end position="162"/>
    </location>
</feature>
<dbReference type="Pfam" id="PF00400">
    <property type="entry name" value="WD40"/>
    <property type="match status" value="2"/>
</dbReference>
<evidence type="ECO:0000256" key="5">
    <source>
        <dbReference type="SAM" id="MobiDB-lite"/>
    </source>
</evidence>
<name>A0A158PP09_ANISI</name>
<feature type="repeat" description="WD" evidence="4">
    <location>
        <begin position="185"/>
        <end position="218"/>
    </location>
</feature>
<evidence type="ECO:0000256" key="1">
    <source>
        <dbReference type="ARBA" id="ARBA00021125"/>
    </source>
</evidence>
<keyword evidence="2 4" id="KW-0853">WD repeat</keyword>
<dbReference type="PROSITE" id="PS50082">
    <property type="entry name" value="WD_REPEATS_2"/>
    <property type="match status" value="1"/>
</dbReference>
<reference evidence="8" key="1">
    <citation type="submission" date="2016-04" db="UniProtKB">
        <authorList>
            <consortium name="WormBaseParasite"/>
        </authorList>
    </citation>
    <scope>IDENTIFICATION</scope>
</reference>
<evidence type="ECO:0000313" key="8">
    <source>
        <dbReference type="WBParaSite" id="ASIM_0001340101-mRNA-1"/>
    </source>
</evidence>
<dbReference type="OrthoDB" id="25131at2759"/>
<dbReference type="SMART" id="SM00320">
    <property type="entry name" value="WD40"/>
    <property type="match status" value="2"/>
</dbReference>
<accession>A0A158PP09</accession>
<gene>
    <name evidence="6" type="ORF">ASIM_LOCUS12829</name>
</gene>
<evidence type="ECO:0000313" key="6">
    <source>
        <dbReference type="EMBL" id="VDK48232.1"/>
    </source>
</evidence>
<organism evidence="8">
    <name type="scientific">Anisakis simplex</name>
    <name type="common">Herring worm</name>
    <dbReference type="NCBI Taxonomy" id="6269"/>
    <lineage>
        <taxon>Eukaryota</taxon>
        <taxon>Metazoa</taxon>
        <taxon>Ecdysozoa</taxon>
        <taxon>Nematoda</taxon>
        <taxon>Chromadorea</taxon>
        <taxon>Rhabditida</taxon>
        <taxon>Spirurina</taxon>
        <taxon>Ascaridomorpha</taxon>
        <taxon>Ascaridoidea</taxon>
        <taxon>Anisakidae</taxon>
        <taxon>Anisakis</taxon>
        <taxon>Anisakis simplex complex</taxon>
    </lineage>
</organism>
<dbReference type="InterPro" id="IPR015943">
    <property type="entry name" value="WD40/YVTN_repeat-like_dom_sf"/>
</dbReference>
<keyword evidence="3" id="KW-0677">Repeat</keyword>
<dbReference type="SUPFAM" id="SSF50978">
    <property type="entry name" value="WD40 repeat-like"/>
    <property type="match status" value="1"/>
</dbReference>
<evidence type="ECO:0000256" key="3">
    <source>
        <dbReference type="ARBA" id="ARBA00022737"/>
    </source>
</evidence>
<evidence type="ECO:0000313" key="7">
    <source>
        <dbReference type="Proteomes" id="UP000267096"/>
    </source>
</evidence>
<evidence type="ECO:0000256" key="2">
    <source>
        <dbReference type="ARBA" id="ARBA00022574"/>
    </source>
</evidence>
<protein>
    <recommendedName>
        <fullName evidence="1">WD repeat-containing protein 89</fullName>
    </recommendedName>
</protein>
<dbReference type="WBParaSite" id="ASIM_0001340101-mRNA-1">
    <property type="protein sequence ID" value="ASIM_0001340101-mRNA-1"/>
    <property type="gene ID" value="ASIM_0001340101"/>
</dbReference>
<dbReference type="InterPro" id="IPR001680">
    <property type="entry name" value="WD40_rpt"/>
</dbReference>
<proteinExistence type="predicted"/>
<dbReference type="InterPro" id="IPR036322">
    <property type="entry name" value="WD40_repeat_dom_sf"/>
</dbReference>
<dbReference type="PANTHER" id="PTHR22889:SF0">
    <property type="entry name" value="WD REPEAT-CONTAINING PROTEIN 89"/>
    <property type="match status" value="1"/>
</dbReference>
<dbReference type="InterPro" id="IPR039328">
    <property type="entry name" value="WDR89"/>
</dbReference>
<dbReference type="Proteomes" id="UP000267096">
    <property type="component" value="Unassembled WGS sequence"/>
</dbReference>
<evidence type="ECO:0000256" key="4">
    <source>
        <dbReference type="PROSITE-ProRule" id="PRU00221"/>
    </source>
</evidence>
<dbReference type="AlphaFoldDB" id="A0A158PP09"/>
<dbReference type="PANTHER" id="PTHR22889">
    <property type="entry name" value="WD REPEAT-CONTAINING PROTEIN 89"/>
    <property type="match status" value="1"/>
</dbReference>
<reference evidence="6 7" key="2">
    <citation type="submission" date="2018-11" db="EMBL/GenBank/DDBJ databases">
        <authorList>
            <consortium name="Pathogen Informatics"/>
        </authorList>
    </citation>
    <scope>NUCLEOTIDE SEQUENCE [LARGE SCALE GENOMIC DNA]</scope>
</reference>